<keyword evidence="9 14" id="KW-0479">Metal-binding</keyword>
<dbReference type="GO" id="GO:0004156">
    <property type="term" value="F:dihydropteroate synthase activity"/>
    <property type="evidence" value="ECO:0007669"/>
    <property type="project" value="UniProtKB-EC"/>
</dbReference>
<dbReference type="PROSITE" id="PS00793">
    <property type="entry name" value="DHPS_2"/>
    <property type="match status" value="1"/>
</dbReference>
<keyword evidence="11 14" id="KW-0289">Folate biosynthesis</keyword>
<comment type="subunit">
    <text evidence="5">Homodimer.</text>
</comment>
<sequence length="283" mass="30087">MAPALHPTRLPCGNRVLDLSRPHVMGILNVTPDSFSDGGRYASRDLALRHAEAMVRAGASLVDVGGESTRPGARAVSALEELERVAPVVEAIVRELDVIVSVDTSTPSVMRESARLGAGLINDVRSLRRDGALDAAADSGLPVCLMHMRGEPGDMQREAVYGDVAAEVVAFLEARMDACSAAGIAPERIVLDPGFGFAKNLEHNLSLFKHLERLHRLGRPLLVGVSRKTMIGQALGREVGERLYGSLALAALAVSQGARILRVHDVAETVDVVRMIAAVQAAD</sequence>
<evidence type="ECO:0000259" key="15">
    <source>
        <dbReference type="PROSITE" id="PS50972"/>
    </source>
</evidence>
<evidence type="ECO:0000256" key="8">
    <source>
        <dbReference type="ARBA" id="ARBA00022679"/>
    </source>
</evidence>
<evidence type="ECO:0000313" key="17">
    <source>
        <dbReference type="Proteomes" id="UP000306753"/>
    </source>
</evidence>
<dbReference type="PROSITE" id="PS00792">
    <property type="entry name" value="DHPS_1"/>
    <property type="match status" value="1"/>
</dbReference>
<dbReference type="EMBL" id="QLAG01000016">
    <property type="protein sequence ID" value="TLX62896.1"/>
    <property type="molecule type" value="Genomic_DNA"/>
</dbReference>
<keyword evidence="10 14" id="KW-0460">Magnesium</keyword>
<dbReference type="PROSITE" id="PS50972">
    <property type="entry name" value="PTERIN_BINDING"/>
    <property type="match status" value="1"/>
</dbReference>
<evidence type="ECO:0000256" key="6">
    <source>
        <dbReference type="ARBA" id="ARBA00012458"/>
    </source>
</evidence>
<dbReference type="UniPathway" id="UPA00077">
    <property type="reaction ID" value="UER00156"/>
</dbReference>
<keyword evidence="8 14" id="KW-0808">Transferase</keyword>
<evidence type="ECO:0000256" key="13">
    <source>
        <dbReference type="ARBA" id="ARBA00053449"/>
    </source>
</evidence>
<evidence type="ECO:0000256" key="12">
    <source>
        <dbReference type="ARBA" id="ARBA00030193"/>
    </source>
</evidence>
<organism evidence="16 17">
    <name type="scientific">Stutzerimonas nosocomialis</name>
    <dbReference type="NCBI Taxonomy" id="1056496"/>
    <lineage>
        <taxon>Bacteria</taxon>
        <taxon>Pseudomonadati</taxon>
        <taxon>Pseudomonadota</taxon>
        <taxon>Gammaproteobacteria</taxon>
        <taxon>Pseudomonadales</taxon>
        <taxon>Pseudomonadaceae</taxon>
        <taxon>Stutzerimonas</taxon>
    </lineage>
</organism>
<evidence type="ECO:0000256" key="5">
    <source>
        <dbReference type="ARBA" id="ARBA00011738"/>
    </source>
</evidence>
<comment type="caution">
    <text evidence="16">The sequence shown here is derived from an EMBL/GenBank/DDBJ whole genome shotgun (WGS) entry which is preliminary data.</text>
</comment>
<comment type="similarity">
    <text evidence="4 14">Belongs to the DHPS family.</text>
</comment>
<dbReference type="GO" id="GO:0005829">
    <property type="term" value="C:cytosol"/>
    <property type="evidence" value="ECO:0007669"/>
    <property type="project" value="TreeGrafter"/>
</dbReference>
<dbReference type="EC" id="2.5.1.15" evidence="6 14"/>
<dbReference type="Pfam" id="PF00809">
    <property type="entry name" value="Pterin_bind"/>
    <property type="match status" value="1"/>
</dbReference>
<dbReference type="GO" id="GO:0046654">
    <property type="term" value="P:tetrahydrofolate biosynthetic process"/>
    <property type="evidence" value="ECO:0007669"/>
    <property type="project" value="UniProtKB-UniPathway"/>
</dbReference>
<dbReference type="PANTHER" id="PTHR20941:SF1">
    <property type="entry name" value="FOLIC ACID SYNTHESIS PROTEIN FOL1"/>
    <property type="match status" value="1"/>
</dbReference>
<name>A0A5R9QCP1_9GAMM</name>
<dbReference type="RefSeq" id="WP_138412006.1">
    <property type="nucleotide sequence ID" value="NZ_QLAG01000016.1"/>
</dbReference>
<dbReference type="PANTHER" id="PTHR20941">
    <property type="entry name" value="FOLATE SYNTHESIS PROTEINS"/>
    <property type="match status" value="1"/>
</dbReference>
<dbReference type="SUPFAM" id="SSF51717">
    <property type="entry name" value="Dihydropteroate synthetase-like"/>
    <property type="match status" value="1"/>
</dbReference>
<comment type="catalytic activity">
    <reaction evidence="1">
        <text>(7,8-dihydropterin-6-yl)methyl diphosphate + 4-aminobenzoate = 7,8-dihydropteroate + diphosphate</text>
        <dbReference type="Rhea" id="RHEA:19949"/>
        <dbReference type="ChEBI" id="CHEBI:17836"/>
        <dbReference type="ChEBI" id="CHEBI:17839"/>
        <dbReference type="ChEBI" id="CHEBI:33019"/>
        <dbReference type="ChEBI" id="CHEBI:72950"/>
        <dbReference type="EC" id="2.5.1.15"/>
    </reaction>
</comment>
<feature type="domain" description="Pterin-binding" evidence="15">
    <location>
        <begin position="22"/>
        <end position="274"/>
    </location>
</feature>
<dbReference type="Gene3D" id="3.20.20.20">
    <property type="entry name" value="Dihydropteroate synthase-like"/>
    <property type="match status" value="1"/>
</dbReference>
<evidence type="ECO:0000256" key="10">
    <source>
        <dbReference type="ARBA" id="ARBA00022842"/>
    </source>
</evidence>
<evidence type="ECO:0000256" key="3">
    <source>
        <dbReference type="ARBA" id="ARBA00004763"/>
    </source>
</evidence>
<dbReference type="AlphaFoldDB" id="A0A5R9QCP1"/>
<comment type="pathway">
    <text evidence="3 14">Cofactor biosynthesis; tetrahydrofolate biosynthesis; 7,8-dihydrofolate from 2-amino-4-hydroxy-6-hydroxymethyl-7,8-dihydropteridine diphosphate and 4-aminobenzoate: step 1/2.</text>
</comment>
<evidence type="ECO:0000313" key="16">
    <source>
        <dbReference type="EMBL" id="TLX62896.1"/>
    </source>
</evidence>
<dbReference type="InterPro" id="IPR006390">
    <property type="entry name" value="DHP_synth_dom"/>
</dbReference>
<evidence type="ECO:0000256" key="11">
    <source>
        <dbReference type="ARBA" id="ARBA00022909"/>
    </source>
</evidence>
<evidence type="ECO:0000256" key="7">
    <source>
        <dbReference type="ARBA" id="ARBA00016919"/>
    </source>
</evidence>
<evidence type="ECO:0000256" key="14">
    <source>
        <dbReference type="RuleBase" id="RU361205"/>
    </source>
</evidence>
<dbReference type="NCBIfam" id="TIGR01496">
    <property type="entry name" value="DHPS"/>
    <property type="match status" value="1"/>
</dbReference>
<dbReference type="Proteomes" id="UP000306753">
    <property type="component" value="Unassembled WGS sequence"/>
</dbReference>
<evidence type="ECO:0000256" key="2">
    <source>
        <dbReference type="ARBA" id="ARBA00001946"/>
    </source>
</evidence>
<accession>A0A5R9QCP1</accession>
<dbReference type="GO" id="GO:0046656">
    <property type="term" value="P:folic acid biosynthetic process"/>
    <property type="evidence" value="ECO:0007669"/>
    <property type="project" value="UniProtKB-KW"/>
</dbReference>
<evidence type="ECO:0000256" key="1">
    <source>
        <dbReference type="ARBA" id="ARBA00000012"/>
    </source>
</evidence>
<dbReference type="InterPro" id="IPR000489">
    <property type="entry name" value="Pterin-binding_dom"/>
</dbReference>
<gene>
    <name evidence="16" type="primary">folP</name>
    <name evidence="16" type="ORF">DN820_13980</name>
</gene>
<comment type="function">
    <text evidence="13 14">Catalyzes the condensation of para-aminobenzoate (pABA) with 6-hydroxymethyl-7,8-dihydropterin diphosphate (DHPt-PP) to form 7,8-dihydropteroate (H2Pte), the immediate precursor of folate derivatives.</text>
</comment>
<keyword evidence="17" id="KW-1185">Reference proteome</keyword>
<evidence type="ECO:0000256" key="4">
    <source>
        <dbReference type="ARBA" id="ARBA00009503"/>
    </source>
</evidence>
<dbReference type="FunFam" id="3.20.20.20:FF:000004">
    <property type="entry name" value="Dihydropteroate synthase"/>
    <property type="match status" value="1"/>
</dbReference>
<dbReference type="InterPro" id="IPR045031">
    <property type="entry name" value="DHP_synth-like"/>
</dbReference>
<proteinExistence type="inferred from homology"/>
<dbReference type="InterPro" id="IPR011005">
    <property type="entry name" value="Dihydropteroate_synth-like_sf"/>
</dbReference>
<comment type="cofactor">
    <cofactor evidence="2 14">
        <name>Mg(2+)</name>
        <dbReference type="ChEBI" id="CHEBI:18420"/>
    </cofactor>
</comment>
<dbReference type="GO" id="GO:0046872">
    <property type="term" value="F:metal ion binding"/>
    <property type="evidence" value="ECO:0007669"/>
    <property type="project" value="UniProtKB-KW"/>
</dbReference>
<protein>
    <recommendedName>
        <fullName evidence="7 14">Dihydropteroate synthase</fullName>
        <shortName evidence="14">DHPS</shortName>
        <ecNumber evidence="6 14">2.5.1.15</ecNumber>
    </recommendedName>
    <alternativeName>
        <fullName evidence="12 14">Dihydropteroate pyrophosphorylase</fullName>
    </alternativeName>
</protein>
<evidence type="ECO:0000256" key="9">
    <source>
        <dbReference type="ARBA" id="ARBA00022723"/>
    </source>
</evidence>
<dbReference type="CDD" id="cd00739">
    <property type="entry name" value="DHPS"/>
    <property type="match status" value="1"/>
</dbReference>
<reference evidence="16 17" key="1">
    <citation type="journal article" date="2017" name="Eur. J. Clin. Microbiol. Infect. Dis.">
        <title>Uncommonly isolated clinical Pseudomonas: identification and phylogenetic assignation.</title>
        <authorList>
            <person name="Mulet M."/>
            <person name="Gomila M."/>
            <person name="Ramirez A."/>
            <person name="Cardew S."/>
            <person name="Moore E.R."/>
            <person name="Lalucat J."/>
            <person name="Garcia-Valdes E."/>
        </authorList>
    </citation>
    <scope>NUCLEOTIDE SEQUENCE [LARGE SCALE GENOMIC DNA]</scope>
    <source>
        <strain evidence="16 17">SD129</strain>
    </source>
</reference>